<organism evidence="2 3">
    <name type="scientific">Mycobacterium timonense</name>
    <dbReference type="NCBI Taxonomy" id="701043"/>
    <lineage>
        <taxon>Bacteria</taxon>
        <taxon>Bacillati</taxon>
        <taxon>Actinomycetota</taxon>
        <taxon>Actinomycetes</taxon>
        <taxon>Mycobacteriales</taxon>
        <taxon>Mycobacteriaceae</taxon>
        <taxon>Mycobacterium</taxon>
        <taxon>Mycobacterium avium complex (MAC)</taxon>
    </lineage>
</organism>
<gene>
    <name evidence="2" type="ORF">BST46_30965</name>
</gene>
<name>A0ABX3TBX0_9MYCO</name>
<sequence length="71" mass="7565">MKFGPTVVMLEDIDLLIDSRRSGRGDRGRLAEFLAVMDTDPDAPLLTIASPNAVSPLDAAAVRAARVDSIL</sequence>
<feature type="domain" description="ATPase AAA-type core" evidence="1">
    <location>
        <begin position="5"/>
        <end position="70"/>
    </location>
</feature>
<dbReference type="Pfam" id="PF00004">
    <property type="entry name" value="AAA"/>
    <property type="match status" value="1"/>
</dbReference>
<reference evidence="2 3" key="1">
    <citation type="submission" date="2017-02" db="EMBL/GenBank/DDBJ databases">
        <title>The new phylogeny of genus Mycobacterium.</title>
        <authorList>
            <person name="Tortoli E."/>
            <person name="Trovato A."/>
            <person name="Cirillo D.M."/>
        </authorList>
    </citation>
    <scope>NUCLEOTIDE SEQUENCE [LARGE SCALE GENOMIC DNA]</scope>
    <source>
        <strain evidence="2 3">CCUG 56329</strain>
    </source>
</reference>
<evidence type="ECO:0000259" key="1">
    <source>
        <dbReference type="Pfam" id="PF00004"/>
    </source>
</evidence>
<proteinExistence type="predicted"/>
<keyword evidence="3" id="KW-1185">Reference proteome</keyword>
<feature type="non-terminal residue" evidence="2">
    <location>
        <position position="71"/>
    </location>
</feature>
<evidence type="ECO:0000313" key="2">
    <source>
        <dbReference type="EMBL" id="ORB73965.1"/>
    </source>
</evidence>
<protein>
    <recommendedName>
        <fullName evidence="1">ATPase AAA-type core domain-containing protein</fullName>
    </recommendedName>
</protein>
<dbReference type="InterPro" id="IPR027417">
    <property type="entry name" value="P-loop_NTPase"/>
</dbReference>
<accession>A0ABX3TBX0</accession>
<evidence type="ECO:0000313" key="3">
    <source>
        <dbReference type="Proteomes" id="UP000192847"/>
    </source>
</evidence>
<dbReference type="InterPro" id="IPR003959">
    <property type="entry name" value="ATPase_AAA_core"/>
</dbReference>
<dbReference type="Gene3D" id="3.40.50.300">
    <property type="entry name" value="P-loop containing nucleotide triphosphate hydrolases"/>
    <property type="match status" value="1"/>
</dbReference>
<dbReference type="EMBL" id="MVIL01001058">
    <property type="protein sequence ID" value="ORB73965.1"/>
    <property type="molecule type" value="Genomic_DNA"/>
</dbReference>
<comment type="caution">
    <text evidence="2">The sequence shown here is derived from an EMBL/GenBank/DDBJ whole genome shotgun (WGS) entry which is preliminary data.</text>
</comment>
<dbReference type="Proteomes" id="UP000192847">
    <property type="component" value="Unassembled WGS sequence"/>
</dbReference>